<name>U5D8R3_AMBTC</name>
<dbReference type="EMBL" id="KI392405">
    <property type="protein sequence ID" value="ERN16778.1"/>
    <property type="molecule type" value="Genomic_DNA"/>
</dbReference>
<dbReference type="OMA" id="CMSCGPL"/>
<dbReference type="OrthoDB" id="1923695at2759"/>
<keyword evidence="3" id="KW-1185">Reference proteome</keyword>
<sequence length="403" mass="45350">MFSKFCFGASSSSLSARFQLGWTRALGFQFGTRLFSDENAASKRPYAGSNHISNKSPEEKVPHRGLHQFFLPRMATEKNSNDFTRKRFQVYKKCKDSLSNPNNVGEDEDDFSELGSPVTETGNATLEQMKDTNRLNLEPLRKLLGVERIRAAPSMRPFPDKKNPDMMIHLKTDKFFSDDHFSSGATTKNEREKNSIIIDKVPSALCPFHLRDAASEYGDILHVHMTTGENGFKSCHIDFKSKESKERAVAARWISVKSYRLPIQSLSLPGSTAVRIENISNETTEAAIHSLCMSFGPVESLSREKNGAVDVIFNVEDSALMPNILKKLNDVVMDDCQWSAQLLSWDSPNTINTSDDQGSVGSLISNHIQEIRKQLQEKMIDLEDLEELHLAIEHLRDSPANHQ</sequence>
<dbReference type="Proteomes" id="UP000017836">
    <property type="component" value="Unassembled WGS sequence"/>
</dbReference>
<gene>
    <name evidence="2" type="ORF">AMTR_s00057p00072880</name>
</gene>
<dbReference type="KEGG" id="atr:18445104"/>
<dbReference type="GO" id="GO:0003676">
    <property type="term" value="F:nucleic acid binding"/>
    <property type="evidence" value="ECO:0007669"/>
    <property type="project" value="InterPro"/>
</dbReference>
<evidence type="ECO:0000256" key="1">
    <source>
        <dbReference type="SAM" id="MobiDB-lite"/>
    </source>
</evidence>
<proteinExistence type="predicted"/>
<dbReference type="PANTHER" id="PTHR34568:SF5">
    <property type="entry name" value="RNA-BINDING (RRM_RBD_RNP MOTIFS) FAMILY PROTEIN"/>
    <property type="match status" value="1"/>
</dbReference>
<feature type="region of interest" description="Disordered" evidence="1">
    <location>
        <begin position="99"/>
        <end position="119"/>
    </location>
</feature>
<dbReference type="InterPro" id="IPR035979">
    <property type="entry name" value="RBD_domain_sf"/>
</dbReference>
<reference evidence="3" key="1">
    <citation type="journal article" date="2013" name="Science">
        <title>The Amborella genome and the evolution of flowering plants.</title>
        <authorList>
            <consortium name="Amborella Genome Project"/>
        </authorList>
    </citation>
    <scope>NUCLEOTIDE SEQUENCE [LARGE SCALE GENOMIC DNA]</scope>
</reference>
<evidence type="ECO:0000313" key="2">
    <source>
        <dbReference type="EMBL" id="ERN16778.1"/>
    </source>
</evidence>
<evidence type="ECO:0008006" key="4">
    <source>
        <dbReference type="Google" id="ProtNLM"/>
    </source>
</evidence>
<dbReference type="SUPFAM" id="SSF54928">
    <property type="entry name" value="RNA-binding domain, RBD"/>
    <property type="match status" value="1"/>
</dbReference>
<dbReference type="PANTHER" id="PTHR34568">
    <property type="entry name" value="RRM DOMAIN-CONTAINING PROTEIN"/>
    <property type="match status" value="1"/>
</dbReference>
<accession>U5D8R3</accession>
<evidence type="ECO:0000313" key="3">
    <source>
        <dbReference type="Proteomes" id="UP000017836"/>
    </source>
</evidence>
<organism evidence="2 3">
    <name type="scientific">Amborella trichopoda</name>
    <dbReference type="NCBI Taxonomy" id="13333"/>
    <lineage>
        <taxon>Eukaryota</taxon>
        <taxon>Viridiplantae</taxon>
        <taxon>Streptophyta</taxon>
        <taxon>Embryophyta</taxon>
        <taxon>Tracheophyta</taxon>
        <taxon>Spermatophyta</taxon>
        <taxon>Magnoliopsida</taxon>
        <taxon>Amborellales</taxon>
        <taxon>Amborellaceae</taxon>
        <taxon>Amborella</taxon>
    </lineage>
</organism>
<protein>
    <recommendedName>
        <fullName evidence="4">RRM domain-containing protein</fullName>
    </recommendedName>
</protein>
<dbReference type="eggNOG" id="ENOG502S4IH">
    <property type="taxonomic scope" value="Eukaryota"/>
</dbReference>
<dbReference type="AlphaFoldDB" id="U5D8R3"/>
<dbReference type="HOGENOM" id="CLU_683990_0_0_1"/>
<dbReference type="InterPro" id="IPR058942">
    <property type="entry name" value="AT3G52170-like"/>
</dbReference>
<dbReference type="Gramene" id="ERN16778">
    <property type="protein sequence ID" value="ERN16778"/>
    <property type="gene ID" value="AMTR_s00057p00072880"/>
</dbReference>